<dbReference type="Pfam" id="PF23263">
    <property type="entry name" value="C8-3_MUC4"/>
    <property type="match status" value="1"/>
</dbReference>
<evidence type="ECO:0000259" key="10">
    <source>
        <dbReference type="PROSITE" id="PS50923"/>
    </source>
</evidence>
<dbReference type="GO" id="GO:0007399">
    <property type="term" value="P:nervous system development"/>
    <property type="evidence" value="ECO:0007669"/>
    <property type="project" value="UniProtKB-ARBA"/>
</dbReference>
<dbReference type="InterPro" id="IPR056619">
    <property type="entry name" value="C8-3_MUC4"/>
</dbReference>
<dbReference type="CTD" id="56241"/>
<dbReference type="PROSITE" id="PS50856">
    <property type="entry name" value="AMOP"/>
    <property type="match status" value="1"/>
</dbReference>
<dbReference type="SMART" id="SM00723">
    <property type="entry name" value="AMOP"/>
    <property type="match status" value="1"/>
</dbReference>
<dbReference type="PANTHER" id="PTHR13802:SF63">
    <property type="entry name" value="SUSHI DOMAIN-CONTAINING PROTEIN 2"/>
    <property type="match status" value="1"/>
</dbReference>
<dbReference type="Gene3D" id="2.10.70.10">
    <property type="entry name" value="Complement Module, domain 1"/>
    <property type="match status" value="1"/>
</dbReference>
<reference evidence="14" key="1">
    <citation type="submission" date="2025-08" db="UniProtKB">
        <authorList>
            <consortium name="RefSeq"/>
        </authorList>
    </citation>
    <scope>IDENTIFICATION</scope>
</reference>
<evidence type="ECO:0000256" key="2">
    <source>
        <dbReference type="ARBA" id="ARBA00022692"/>
    </source>
</evidence>
<dbReference type="Pfam" id="PF00094">
    <property type="entry name" value="VWD"/>
    <property type="match status" value="1"/>
</dbReference>
<evidence type="ECO:0000256" key="6">
    <source>
        <dbReference type="PROSITE-ProRule" id="PRU00302"/>
    </source>
</evidence>
<evidence type="ECO:0000256" key="8">
    <source>
        <dbReference type="SAM" id="Phobius"/>
    </source>
</evidence>
<dbReference type="InterPro" id="IPR051495">
    <property type="entry name" value="Epithelial_Barrier/Signaling"/>
</dbReference>
<dbReference type="AlphaFoldDB" id="A0A6J2WT12"/>
<dbReference type="SUPFAM" id="SSF90188">
    <property type="entry name" value="Somatomedin B domain"/>
    <property type="match status" value="1"/>
</dbReference>
<proteinExistence type="predicted"/>
<evidence type="ECO:0000256" key="4">
    <source>
        <dbReference type="ARBA" id="ARBA00023136"/>
    </source>
</evidence>
<dbReference type="SMART" id="SM00216">
    <property type="entry name" value="VWD"/>
    <property type="match status" value="1"/>
</dbReference>
<dbReference type="OrthoDB" id="6051552at2759"/>
<dbReference type="Proteomes" id="UP000504632">
    <property type="component" value="Chromosome 14"/>
</dbReference>
<evidence type="ECO:0000256" key="1">
    <source>
        <dbReference type="ARBA" id="ARBA00004370"/>
    </source>
</evidence>
<accession>A0A6J2WT12</accession>
<keyword evidence="13" id="KW-1185">Reference proteome</keyword>
<feature type="domain" description="AMOP" evidence="9">
    <location>
        <begin position="304"/>
        <end position="452"/>
    </location>
</feature>
<dbReference type="InterPro" id="IPR001212">
    <property type="entry name" value="Somatomedin_B_dom"/>
</dbReference>
<dbReference type="PANTHER" id="PTHR13802">
    <property type="entry name" value="MUCIN 4-RELATED"/>
    <property type="match status" value="1"/>
</dbReference>
<dbReference type="Pfam" id="PF01033">
    <property type="entry name" value="Somatomedin_B"/>
    <property type="match status" value="1"/>
</dbReference>
<name>A0A6J2WT12_CHACN</name>
<keyword evidence="4 8" id="KW-0472">Membrane</keyword>
<dbReference type="InterPro" id="IPR005533">
    <property type="entry name" value="AMOP_dom"/>
</dbReference>
<keyword evidence="2 8" id="KW-0812">Transmembrane</keyword>
<evidence type="ECO:0000256" key="7">
    <source>
        <dbReference type="SAM" id="MobiDB-lite"/>
    </source>
</evidence>
<keyword evidence="6" id="KW-0768">Sushi</keyword>
<dbReference type="SUPFAM" id="SSF81296">
    <property type="entry name" value="E set domains"/>
    <property type="match status" value="1"/>
</dbReference>
<gene>
    <name evidence="14" type="primary">susd2</name>
</gene>
<feature type="domain" description="Sushi" evidence="10">
    <location>
        <begin position="742"/>
        <end position="799"/>
    </location>
</feature>
<evidence type="ECO:0000313" key="13">
    <source>
        <dbReference type="Proteomes" id="UP000504632"/>
    </source>
</evidence>
<evidence type="ECO:0000259" key="12">
    <source>
        <dbReference type="PROSITE" id="PS51233"/>
    </source>
</evidence>
<dbReference type="GeneID" id="115827626"/>
<keyword evidence="5 6" id="KW-1015">Disulfide bond</keyword>
<dbReference type="PROSITE" id="PS50923">
    <property type="entry name" value="SUSHI"/>
    <property type="match status" value="1"/>
</dbReference>
<dbReference type="Gene3D" id="4.10.410.20">
    <property type="match status" value="1"/>
</dbReference>
<dbReference type="GO" id="GO:0016020">
    <property type="term" value="C:membrane"/>
    <property type="evidence" value="ECO:0007669"/>
    <property type="project" value="UniProtKB-SubCell"/>
</dbReference>
<organism evidence="13 14">
    <name type="scientific">Chanos chanos</name>
    <name type="common">Milkfish</name>
    <name type="synonym">Mugil chanos</name>
    <dbReference type="NCBI Taxonomy" id="29144"/>
    <lineage>
        <taxon>Eukaryota</taxon>
        <taxon>Metazoa</taxon>
        <taxon>Chordata</taxon>
        <taxon>Craniata</taxon>
        <taxon>Vertebrata</taxon>
        <taxon>Euteleostomi</taxon>
        <taxon>Actinopterygii</taxon>
        <taxon>Neopterygii</taxon>
        <taxon>Teleostei</taxon>
        <taxon>Ostariophysi</taxon>
        <taxon>Gonorynchiformes</taxon>
        <taxon>Chanidae</taxon>
        <taxon>Chanos</taxon>
    </lineage>
</organism>
<feature type="transmembrane region" description="Helical" evidence="8">
    <location>
        <begin position="803"/>
        <end position="826"/>
    </location>
</feature>
<evidence type="ECO:0000259" key="9">
    <source>
        <dbReference type="PROSITE" id="PS50856"/>
    </source>
</evidence>
<dbReference type="SUPFAM" id="SSF57535">
    <property type="entry name" value="Complement control module/SCR domain"/>
    <property type="match status" value="1"/>
</dbReference>
<dbReference type="InterPro" id="IPR000436">
    <property type="entry name" value="Sushi_SCR_CCP_dom"/>
</dbReference>
<dbReference type="Pfam" id="PF00084">
    <property type="entry name" value="Sushi"/>
    <property type="match status" value="1"/>
</dbReference>
<dbReference type="PROSITE" id="PS00524">
    <property type="entry name" value="SMB_1"/>
    <property type="match status" value="1"/>
</dbReference>
<comment type="caution">
    <text evidence="6">Lacks conserved residue(s) required for the propagation of feature annotation.</text>
</comment>
<dbReference type="Pfam" id="PF03782">
    <property type="entry name" value="AMOP"/>
    <property type="match status" value="1"/>
</dbReference>
<dbReference type="RefSeq" id="XP_030647382.1">
    <property type="nucleotide sequence ID" value="XM_030791522.1"/>
</dbReference>
<protein>
    <submittedName>
        <fullName evidence="14">Sushi domain-containing protein 2</fullName>
    </submittedName>
</protein>
<feature type="region of interest" description="Disordered" evidence="7">
    <location>
        <begin position="834"/>
        <end position="854"/>
    </location>
</feature>
<dbReference type="CDD" id="cd00033">
    <property type="entry name" value="CCP"/>
    <property type="match status" value="1"/>
</dbReference>
<keyword evidence="3 8" id="KW-1133">Transmembrane helix</keyword>
<evidence type="ECO:0000313" key="14">
    <source>
        <dbReference type="RefSeq" id="XP_030647382.1"/>
    </source>
</evidence>
<comment type="subcellular location">
    <subcellularLocation>
        <location evidence="1">Membrane</location>
    </subcellularLocation>
</comment>
<feature type="domain" description="VWFD" evidence="12">
    <location>
        <begin position="464"/>
        <end position="656"/>
    </location>
</feature>
<evidence type="ECO:0000256" key="3">
    <source>
        <dbReference type="ARBA" id="ARBA00022989"/>
    </source>
</evidence>
<dbReference type="InterPro" id="IPR001846">
    <property type="entry name" value="VWF_type-D"/>
</dbReference>
<dbReference type="SMART" id="SM00032">
    <property type="entry name" value="CCP"/>
    <property type="match status" value="1"/>
</dbReference>
<dbReference type="InterPro" id="IPR035976">
    <property type="entry name" value="Sushi/SCR/CCP_sf"/>
</dbReference>
<sequence>MGVHARQYEINKRSVQQIQLFVTMGSESGDRLLFAITFIVLFQLFFTTNAQTCAGNCGKKLDSCSCHATCQSLRECCPDFKQFCVEITPHSGSLLGGTDFLVLDSVFNPNDKIICRFNGETETEGYVDGDGRGHCISPLLYESGWIPFDISTDGVNFKASGRWLSVHHSKLDSAFKIVLKNATQWQYYGTPGTTGTLEMTWNASLIKADRVNVELWGYEETGEPYSSNWAPEWRYLYTLGKDVPNSGSFSFVPVSAKKPYSDWHMGSMRVSPSTKPDGQMGVNALWSGAHALAWHLEEEFRKDPAGWALDKCVEWDALEKSMPNFLEEIADCPCTLAQARADTGRFHTDYGCDIEKGSKCTYHPGSVHCVRAIQASPKYAAGQQCCYDKAGAQVLTGDSIGGSTPDRGHDWGSPPYKKPPRVPGLSHWKYDVITFYYCCLWSDNCHYYFTHRPSSDCRTYTPPKAGVVLGDPHFVTFDGASYTFNGKGEYILTHSPDYNLTIQGRTEPMNGTALKATRLTSVAMREAASDVVEVRLIDGADQLEVLVNQRVLSFSEQSWIDLKGVFVYSSISKNATVMFPSGAGVEVRAGPGTLATTVLLPREFRDKTRGLLGRMNENPDDDLTSSSGEVIGATENKPEDVFRFGASWAIANETSLFTYDSEYLLKEYYFGPKHDPAFVPAFSVTEDSGDPLLEQTLKMCFGKGSQFCKYDALVTRNLEMGNATLRSFQSHQSVIKDLEPVLSCGWLPPPSHGQKEGQLYLEGAKVTFSCNHGYRLYGSAERTCLDTGKWSGETASCVSDNTLAIVLGSVGAILTLVVMAIAIALYTRKQKRERSKNADAKADSERSSIPVQNL</sequence>
<feature type="disulfide bond" evidence="6">
    <location>
        <begin position="770"/>
        <end position="797"/>
    </location>
</feature>
<feature type="domain" description="SMB" evidence="11">
    <location>
        <begin position="49"/>
        <end position="88"/>
    </location>
</feature>
<evidence type="ECO:0000256" key="5">
    <source>
        <dbReference type="ARBA" id="ARBA00023157"/>
    </source>
</evidence>
<dbReference type="PROSITE" id="PS51233">
    <property type="entry name" value="VWFD"/>
    <property type="match status" value="1"/>
</dbReference>
<dbReference type="InParanoid" id="A0A6J2WT12"/>
<evidence type="ECO:0000259" key="11">
    <source>
        <dbReference type="PROSITE" id="PS50958"/>
    </source>
</evidence>
<feature type="compositionally biased region" description="Basic and acidic residues" evidence="7">
    <location>
        <begin position="835"/>
        <end position="846"/>
    </location>
</feature>
<dbReference type="PROSITE" id="PS50958">
    <property type="entry name" value="SMB_2"/>
    <property type="match status" value="1"/>
</dbReference>
<dbReference type="InterPro" id="IPR014756">
    <property type="entry name" value="Ig_E-set"/>
</dbReference>
<dbReference type="InterPro" id="IPR036024">
    <property type="entry name" value="Somatomedin_B-like_dom_sf"/>
</dbReference>